<name>A0ABV4CAB9_9MYCO</name>
<gene>
    <name evidence="1" type="ORF">AB8998_31270</name>
</gene>
<protein>
    <submittedName>
        <fullName evidence="1">Uncharacterized protein</fullName>
    </submittedName>
</protein>
<reference evidence="1 2" key="1">
    <citation type="submission" date="2024-08" db="EMBL/GenBank/DDBJ databases">
        <title>Mycobacterium servetensis sp. nov., a novel rapid-growing mycobacterial species recovered from a human patient in Zaragoza, Spain.</title>
        <authorList>
            <person name="Tristancho-Baro A.I."/>
            <person name="Buenestado-Serrano S."/>
            <person name="Garcia De Viedma D."/>
            <person name="Milagro-Beamonte A."/>
            <person name="Burillo N."/>
            <person name="Sanz S."/>
            <person name="Lopez-Calleja A.I."/>
            <person name="Penas-Utrilla D."/>
            <person name="Guardingo M."/>
            <person name="Garcia M.J."/>
            <person name="Vinuelas-Bayon J."/>
        </authorList>
    </citation>
    <scope>NUCLEOTIDE SEQUENCE [LARGE SCALE GENOMIC DNA]</scope>
    <source>
        <strain evidence="2">HUMS_12744610</strain>
    </source>
</reference>
<evidence type="ECO:0000313" key="1">
    <source>
        <dbReference type="EMBL" id="MEY8019128.1"/>
    </source>
</evidence>
<comment type="caution">
    <text evidence="1">The sequence shown here is derived from an EMBL/GenBank/DDBJ whole genome shotgun (WGS) entry which is preliminary data.</text>
</comment>
<keyword evidence="2" id="KW-1185">Reference proteome</keyword>
<dbReference type="Proteomes" id="UP001564760">
    <property type="component" value="Unassembled WGS sequence"/>
</dbReference>
<dbReference type="EMBL" id="JBGEDP010000003">
    <property type="protein sequence ID" value="MEY8019128.1"/>
    <property type="molecule type" value="Genomic_DNA"/>
</dbReference>
<dbReference type="RefSeq" id="WP_369742152.1">
    <property type="nucleotide sequence ID" value="NZ_JBGEDP010000003.1"/>
</dbReference>
<accession>A0ABV4CAB9</accession>
<organism evidence="1 2">
    <name type="scientific">Mycobacterium servetii</name>
    <dbReference type="NCBI Taxonomy" id="3237418"/>
    <lineage>
        <taxon>Bacteria</taxon>
        <taxon>Bacillati</taxon>
        <taxon>Actinomycetota</taxon>
        <taxon>Actinomycetes</taxon>
        <taxon>Mycobacteriales</taxon>
        <taxon>Mycobacteriaceae</taxon>
        <taxon>Mycobacterium</taxon>
    </lineage>
</organism>
<evidence type="ECO:0000313" key="2">
    <source>
        <dbReference type="Proteomes" id="UP001564760"/>
    </source>
</evidence>
<proteinExistence type="predicted"/>
<sequence>MSEQIRRSGADVRAYADRLRALWHQLEIDPLDEAKSAAFVAHILNNRAAAARSMQALQDRRVGLPC</sequence>